<reference evidence="2" key="1">
    <citation type="submission" date="2018-04" db="EMBL/GenBank/DDBJ databases">
        <authorList>
            <person name="Cornet L."/>
        </authorList>
    </citation>
    <scope>NUCLEOTIDE SEQUENCE [LARGE SCALE GENOMIC DNA]</scope>
</reference>
<dbReference type="InterPro" id="IPR011856">
    <property type="entry name" value="tRNA_endonuc-like_dom_sf"/>
</dbReference>
<evidence type="ECO:0000313" key="1">
    <source>
        <dbReference type="EMBL" id="PZO45829.1"/>
    </source>
</evidence>
<dbReference type="EMBL" id="QBMN01000001">
    <property type="protein sequence ID" value="PZO45829.1"/>
    <property type="molecule type" value="Genomic_DNA"/>
</dbReference>
<reference evidence="1 2" key="2">
    <citation type="submission" date="2018-06" db="EMBL/GenBank/DDBJ databases">
        <title>Metagenomic assembly of (sub)arctic Cyanobacteria and their associated microbiome from non-axenic cultures.</title>
        <authorList>
            <person name="Baurain D."/>
        </authorList>
    </citation>
    <scope>NUCLEOTIDE SEQUENCE [LARGE SCALE GENOMIC DNA]</scope>
    <source>
        <strain evidence="1">ULC041bin1</strain>
    </source>
</reference>
<dbReference type="GO" id="GO:0003676">
    <property type="term" value="F:nucleic acid binding"/>
    <property type="evidence" value="ECO:0007669"/>
    <property type="project" value="InterPro"/>
</dbReference>
<evidence type="ECO:0000313" key="2">
    <source>
        <dbReference type="Proteomes" id="UP000249081"/>
    </source>
</evidence>
<comment type="caution">
    <text evidence="1">The sequence shown here is derived from an EMBL/GenBank/DDBJ whole genome shotgun (WGS) entry which is preliminary data.</text>
</comment>
<proteinExistence type="predicted"/>
<gene>
    <name evidence="1" type="ORF">DCF17_00325</name>
</gene>
<evidence type="ECO:0008006" key="3">
    <source>
        <dbReference type="Google" id="ProtNLM"/>
    </source>
</evidence>
<dbReference type="Proteomes" id="UP000249081">
    <property type="component" value="Unassembled WGS sequence"/>
</dbReference>
<accession>A0A2W4WVC3</accession>
<dbReference type="Gene3D" id="3.40.1350.10">
    <property type="match status" value="1"/>
</dbReference>
<name>A0A2W4WVC3_9CYAN</name>
<protein>
    <recommendedName>
        <fullName evidence="3">DUF4268 domain-containing protein</fullName>
    </recommendedName>
</protein>
<sequence length="307" mass="34255">MAIPELGTLIEVNLREAWIHEAHSFTPWLALHLDALAHKLGISLELEGQEVPVDSFSADILARNPIDDSLVLIENQLAGSDHTHLGQIMTYLAGLDAHTVVWVAADFREAHLSALKWLNENTGDAFSFFAVKVKAVRIGSSPIAPVFEVMARPNNWERQLHAIAQETRQMSSMGLFRKEFWTHYVNRFPDELARYQADAASSRWRSLDGLDLVVTVYLAQKSVGVFIRGRRGMANADVFALLAPHSDRLRSLTGAELGNPEAGHYFSLSSFKCISADRTQWNGMSDWLHNTADAYEAALRDIFEGQA</sequence>
<dbReference type="AlphaFoldDB" id="A0A2W4WVC3"/>
<organism evidence="1 2">
    <name type="scientific">Shackletoniella antarctica</name>
    <dbReference type="NCBI Taxonomy" id="268115"/>
    <lineage>
        <taxon>Bacteria</taxon>
        <taxon>Bacillati</taxon>
        <taxon>Cyanobacteriota</taxon>
        <taxon>Cyanophyceae</taxon>
        <taxon>Oculatellales</taxon>
        <taxon>Oculatellaceae</taxon>
        <taxon>Shackletoniella</taxon>
    </lineage>
</organism>